<reference evidence="2 3" key="1">
    <citation type="journal article" date="2017" name="Curr. Biol.">
        <title>Genome architecture and evolution of a unichromosomal asexual nematode.</title>
        <authorList>
            <person name="Fradin H."/>
            <person name="Zegar C."/>
            <person name="Gutwein M."/>
            <person name="Lucas J."/>
            <person name="Kovtun M."/>
            <person name="Corcoran D."/>
            <person name="Baugh L.R."/>
            <person name="Kiontke K."/>
            <person name="Gunsalus K."/>
            <person name="Fitch D.H."/>
            <person name="Piano F."/>
        </authorList>
    </citation>
    <scope>NUCLEOTIDE SEQUENCE [LARGE SCALE GENOMIC DNA]</scope>
    <source>
        <strain evidence="2">PF1309</strain>
    </source>
</reference>
<protein>
    <submittedName>
        <fullName evidence="2">Uncharacterized protein</fullName>
    </submittedName>
</protein>
<feature type="signal peptide" evidence="1">
    <location>
        <begin position="1"/>
        <end position="21"/>
    </location>
</feature>
<evidence type="ECO:0000256" key="1">
    <source>
        <dbReference type="SAM" id="SignalP"/>
    </source>
</evidence>
<organism evidence="2 3">
    <name type="scientific">Diploscapter pachys</name>
    <dbReference type="NCBI Taxonomy" id="2018661"/>
    <lineage>
        <taxon>Eukaryota</taxon>
        <taxon>Metazoa</taxon>
        <taxon>Ecdysozoa</taxon>
        <taxon>Nematoda</taxon>
        <taxon>Chromadorea</taxon>
        <taxon>Rhabditida</taxon>
        <taxon>Rhabditina</taxon>
        <taxon>Rhabditomorpha</taxon>
        <taxon>Rhabditoidea</taxon>
        <taxon>Rhabditidae</taxon>
        <taxon>Diploscapter</taxon>
    </lineage>
</organism>
<keyword evidence="3" id="KW-1185">Reference proteome</keyword>
<gene>
    <name evidence="2" type="ORF">WR25_03887</name>
</gene>
<dbReference type="EMBL" id="LIAE01010337">
    <property type="protein sequence ID" value="PAV62995.1"/>
    <property type="molecule type" value="Genomic_DNA"/>
</dbReference>
<feature type="chain" id="PRO_5013507711" evidence="1">
    <location>
        <begin position="22"/>
        <end position="149"/>
    </location>
</feature>
<evidence type="ECO:0000313" key="3">
    <source>
        <dbReference type="Proteomes" id="UP000218231"/>
    </source>
</evidence>
<dbReference type="EMBL" id="LIAE01010337">
    <property type="protein sequence ID" value="PAV62996.1"/>
    <property type="molecule type" value="Genomic_DNA"/>
</dbReference>
<comment type="caution">
    <text evidence="2">The sequence shown here is derived from an EMBL/GenBank/DDBJ whole genome shotgun (WGS) entry which is preliminary data.</text>
</comment>
<evidence type="ECO:0000313" key="2">
    <source>
        <dbReference type="EMBL" id="PAV62995.1"/>
    </source>
</evidence>
<accession>A0A2A2JMP6</accession>
<dbReference type="OrthoDB" id="5793380at2759"/>
<dbReference type="Proteomes" id="UP000218231">
    <property type="component" value="Unassembled WGS sequence"/>
</dbReference>
<dbReference type="AlphaFoldDB" id="A0A2A2JMP6"/>
<sequence length="149" mass="17414">MYYMRYVLMVLLAALIKLLDGKDISPIKIYNDFSLSRSNKSMTEYNNFLGELCMDPDAYADDINLYLQWEERNFLRNIRILLIPETENGDLSSITDPKNADLLRVADYRMFTALEIEDQCPKKNKTANDDTTQYKINSDAHFQDHIIDL</sequence>
<proteinExistence type="predicted"/>
<name>A0A2A2JMP6_9BILA</name>
<keyword evidence="1" id="KW-0732">Signal</keyword>